<accession>A0A317ZLF2</accession>
<gene>
    <name evidence="1" type="ORF">DDZ13_08500</name>
</gene>
<dbReference type="SUPFAM" id="SSF56935">
    <property type="entry name" value="Porins"/>
    <property type="match status" value="1"/>
</dbReference>
<comment type="caution">
    <text evidence="1">The sequence shown here is derived from an EMBL/GenBank/DDBJ whole genome shotgun (WGS) entry which is preliminary data.</text>
</comment>
<keyword evidence="2" id="KW-1185">Reference proteome</keyword>
<dbReference type="Proteomes" id="UP000247099">
    <property type="component" value="Unassembled WGS sequence"/>
</dbReference>
<dbReference type="OrthoDB" id="625456at2"/>
<evidence type="ECO:0008006" key="3">
    <source>
        <dbReference type="Google" id="ProtNLM"/>
    </source>
</evidence>
<proteinExistence type="predicted"/>
<dbReference type="EMBL" id="QHJQ01000005">
    <property type="protein sequence ID" value="PXA04201.1"/>
    <property type="molecule type" value="Genomic_DNA"/>
</dbReference>
<evidence type="ECO:0000313" key="2">
    <source>
        <dbReference type="Proteomes" id="UP000247099"/>
    </source>
</evidence>
<organism evidence="1 2">
    <name type="scientific">Coraliomargarita sinensis</name>
    <dbReference type="NCBI Taxonomy" id="2174842"/>
    <lineage>
        <taxon>Bacteria</taxon>
        <taxon>Pseudomonadati</taxon>
        <taxon>Verrucomicrobiota</taxon>
        <taxon>Opitutia</taxon>
        <taxon>Puniceicoccales</taxon>
        <taxon>Coraliomargaritaceae</taxon>
        <taxon>Coraliomargarita</taxon>
    </lineage>
</organism>
<sequence length="454" mass="50811">MGKELKATKAALKASEQKLKAVESAAMATPASEKVSSLEAQIANAADLGPAKITPGDLIPLLEGLKIGGAVRANYYGGDYTDSGAKNANRGDDGTISLDTFRINMDYKRGPWLGKLEYRFYPGYSGSNSDSYHFLHTGWLGYDFDNAGQLQVGVNRVPFGPGPYGISQSWFFDQHYYVGLSDDMDLGIKYTETRGDWTFDLAYYYSDEGSWYGENFSTDSVRYSYDVVDETGDGYEERNQFNARAIYAAEFGEVKADLGVSAQFGFLKSNGEQDDGEHYAFSVHPIFKWNNWTLAPQLTYYKYNIDGYVDRTDDGIDNPTDDLIQFGAYDFPTFVATEAWMPAISLSYYYEVDQVDWLDYIIPYAEYSAIMKTESEFNDSEFITAGAAWGRGGWYIYTELAFSNGNDFIGNEVGYGDPTSGASNNDGVFQSDRFGGNSTDEWETRFNVNFGYYF</sequence>
<evidence type="ECO:0000313" key="1">
    <source>
        <dbReference type="EMBL" id="PXA04201.1"/>
    </source>
</evidence>
<name>A0A317ZLF2_9BACT</name>
<dbReference type="InParanoid" id="A0A317ZLF2"/>
<reference evidence="1 2" key="1">
    <citation type="submission" date="2018-05" db="EMBL/GenBank/DDBJ databases">
        <title>Coraliomargarita sinensis sp. nov., isolated from a marine solar saltern.</title>
        <authorList>
            <person name="Zhou L.Y."/>
        </authorList>
    </citation>
    <scope>NUCLEOTIDE SEQUENCE [LARGE SCALE GENOMIC DNA]</scope>
    <source>
        <strain evidence="1 2">WN38</strain>
    </source>
</reference>
<dbReference type="AlphaFoldDB" id="A0A317ZLF2"/>
<protein>
    <recommendedName>
        <fullName evidence="3">Porin</fullName>
    </recommendedName>
</protein>